<evidence type="ECO:0000256" key="1">
    <source>
        <dbReference type="SAM" id="Phobius"/>
    </source>
</evidence>
<accession>A0A146K2F7</accession>
<name>A0A146K2F7_9EUKA</name>
<keyword evidence="1" id="KW-1133">Transmembrane helix</keyword>
<organism evidence="2">
    <name type="scientific">Trepomonas sp. PC1</name>
    <dbReference type="NCBI Taxonomy" id="1076344"/>
    <lineage>
        <taxon>Eukaryota</taxon>
        <taxon>Metamonada</taxon>
        <taxon>Diplomonadida</taxon>
        <taxon>Hexamitidae</taxon>
        <taxon>Hexamitinae</taxon>
        <taxon>Trepomonas</taxon>
    </lineage>
</organism>
<dbReference type="AlphaFoldDB" id="A0A146K2F7"/>
<dbReference type="EMBL" id="GDID01006511">
    <property type="protein sequence ID" value="JAP90095.1"/>
    <property type="molecule type" value="Transcribed_RNA"/>
</dbReference>
<protein>
    <recommendedName>
        <fullName evidence="3">Transmembrane protein</fullName>
    </recommendedName>
</protein>
<keyword evidence="1" id="KW-0472">Membrane</keyword>
<gene>
    <name evidence="2" type="ORF">TPC1_30410</name>
</gene>
<proteinExistence type="predicted"/>
<evidence type="ECO:0008006" key="3">
    <source>
        <dbReference type="Google" id="ProtNLM"/>
    </source>
</evidence>
<feature type="non-terminal residue" evidence="2">
    <location>
        <position position="1"/>
    </location>
</feature>
<sequence length="619" mass="71892">ELISYPTVDFFIQTVKNVISQRRANYYSSANLNHTANQTFYKPQKVVFGFTCFQVETVLSAKVKFRNNQQNFKQLHELNLLIEFKELNDNYQKQRCLSIENFKQYLQRNLTSDETENKTIISPSKQSIFGLSAFQICSKFLDQIIICNEINDAIFNTYIQPIIPAYQASIFEQHTLKPLTGWLSQNKDSSLLWSLHKEIDKQMIFNTLLNSGIIYSNDFIYITMKIDNYLIIATVGLRFSKTRILTDYFTNFELAENVCYNTTYQEKQCQGMNIFFDISSVSYQMQPPNESEKIQGYKINLEKADTLYQFFKTEFRGIQVQNYSLSSIYRIQSTAFALIVYLSTKTVSNNYQNLYEYLSKAELDFAYVGFVSVSGVYIVYPDNFLTSETIWRIINLGQNTMFKSDSTDNFYSFDEFDCELNQKSQILKTQCTVMWFTSGDGVVNYIMTRSDQFYKILFLGDPELLDLINENNLHFVIVGGQNKSISNIKSTEQSKFVAYKQFLMGLMKCRPTEPQVLPDFASKVPTSTLYTKSIIKEDFVARELIAEQMLYLFKSQIVLTSYVCQQQGEVQLTAQKPVGLLKYQQMQKTGQIRLYQEVTIVVFMVTAVLIVFCSIFNDF</sequence>
<reference evidence="2" key="1">
    <citation type="submission" date="2015-07" db="EMBL/GenBank/DDBJ databases">
        <title>Adaptation to a free-living lifestyle via gene acquisitions in the diplomonad Trepomonas sp. PC1.</title>
        <authorList>
            <person name="Xu F."/>
            <person name="Jerlstrom-Hultqvist J."/>
            <person name="Kolisko M."/>
            <person name="Simpson A.G.B."/>
            <person name="Roger A.J."/>
            <person name="Svard S.G."/>
            <person name="Andersson J.O."/>
        </authorList>
    </citation>
    <scope>NUCLEOTIDE SEQUENCE</scope>
    <source>
        <strain evidence="2">PC1</strain>
    </source>
</reference>
<keyword evidence="1" id="KW-0812">Transmembrane</keyword>
<evidence type="ECO:0000313" key="2">
    <source>
        <dbReference type="EMBL" id="JAP90095.1"/>
    </source>
</evidence>
<feature type="transmembrane region" description="Helical" evidence="1">
    <location>
        <begin position="594"/>
        <end position="616"/>
    </location>
</feature>